<dbReference type="Proteomes" id="UP000199706">
    <property type="component" value="Unassembled WGS sequence"/>
</dbReference>
<dbReference type="OrthoDB" id="8595775at2"/>
<feature type="signal peptide" evidence="1">
    <location>
        <begin position="1"/>
        <end position="22"/>
    </location>
</feature>
<evidence type="ECO:0000313" key="3">
    <source>
        <dbReference type="Proteomes" id="UP000199706"/>
    </source>
</evidence>
<dbReference type="RefSeq" id="WP_090680638.1">
    <property type="nucleotide sequence ID" value="NZ_FNCJ01000001.1"/>
</dbReference>
<dbReference type="AlphaFoldDB" id="A0A1G7P9X3"/>
<dbReference type="PROSITE" id="PS51257">
    <property type="entry name" value="PROKAR_LIPOPROTEIN"/>
    <property type="match status" value="1"/>
</dbReference>
<organism evidence="2 3">
    <name type="scientific">Paraburkholderia phenazinium</name>
    <dbReference type="NCBI Taxonomy" id="60549"/>
    <lineage>
        <taxon>Bacteria</taxon>
        <taxon>Pseudomonadati</taxon>
        <taxon>Pseudomonadota</taxon>
        <taxon>Betaproteobacteria</taxon>
        <taxon>Burkholderiales</taxon>
        <taxon>Burkholderiaceae</taxon>
        <taxon>Paraburkholderia</taxon>
    </lineage>
</organism>
<protein>
    <recommendedName>
        <fullName evidence="4">Lipoprotein</fullName>
    </recommendedName>
</protein>
<evidence type="ECO:0000313" key="2">
    <source>
        <dbReference type="EMBL" id="SDF82399.1"/>
    </source>
</evidence>
<evidence type="ECO:0008006" key="4">
    <source>
        <dbReference type="Google" id="ProtNLM"/>
    </source>
</evidence>
<sequence>MKTIHTKSACLALCASLAVLLAACGNSTPSESDAKRAVQSALGDCKYVEMSDFNRVNGVEDSDDRHYQVEVQYNLTLKAASDQRDKLEAWTKKTSDRQDLLRQEMQIRKNDSDNGSNAADDPTLKDDEQKQAALYQELVSGYGPRTFRTEFDQACPNFPGDVARDLFNKVNGPGFDGKNTLQFHYTLGMIKTDNGWQLDR</sequence>
<name>A0A1G7P9X3_9BURK</name>
<accession>A0A1G7P9X3</accession>
<feature type="chain" id="PRO_5011460897" description="Lipoprotein" evidence="1">
    <location>
        <begin position="23"/>
        <end position="200"/>
    </location>
</feature>
<dbReference type="EMBL" id="FNCJ01000001">
    <property type="protein sequence ID" value="SDF82399.1"/>
    <property type="molecule type" value="Genomic_DNA"/>
</dbReference>
<keyword evidence="1" id="KW-0732">Signal</keyword>
<gene>
    <name evidence="2" type="ORF">SAMN05216466_101190</name>
</gene>
<evidence type="ECO:0000256" key="1">
    <source>
        <dbReference type="SAM" id="SignalP"/>
    </source>
</evidence>
<reference evidence="2 3" key="1">
    <citation type="submission" date="2016-10" db="EMBL/GenBank/DDBJ databases">
        <authorList>
            <person name="de Groot N.N."/>
        </authorList>
    </citation>
    <scope>NUCLEOTIDE SEQUENCE [LARGE SCALE GENOMIC DNA]</scope>
    <source>
        <strain evidence="2 3">LMG 2247</strain>
    </source>
</reference>
<proteinExistence type="predicted"/>